<dbReference type="Pfam" id="PF06026">
    <property type="entry name" value="Rib_5-P_isom_A"/>
    <property type="match status" value="1"/>
</dbReference>
<organism evidence="9 10">
    <name type="scientific">Talaromyces atroroseus</name>
    <dbReference type="NCBI Taxonomy" id="1441469"/>
    <lineage>
        <taxon>Eukaryota</taxon>
        <taxon>Fungi</taxon>
        <taxon>Dikarya</taxon>
        <taxon>Ascomycota</taxon>
        <taxon>Pezizomycotina</taxon>
        <taxon>Eurotiomycetes</taxon>
        <taxon>Eurotiomycetidae</taxon>
        <taxon>Eurotiales</taxon>
        <taxon>Trichocomaceae</taxon>
        <taxon>Talaromyces</taxon>
        <taxon>Talaromyces sect. Trachyspermi</taxon>
    </lineage>
</organism>
<reference evidence="9 10" key="1">
    <citation type="submission" date="2015-06" db="EMBL/GenBank/DDBJ databases">
        <title>Talaromyces atroroseus IBT 11181 draft genome.</title>
        <authorList>
            <person name="Rasmussen K.B."/>
            <person name="Rasmussen S."/>
            <person name="Petersen B."/>
            <person name="Sicheritz-Ponten T."/>
            <person name="Mortensen U.H."/>
            <person name="Thrane U."/>
        </authorList>
    </citation>
    <scope>NUCLEOTIDE SEQUENCE [LARGE SCALE GENOMIC DNA]</scope>
    <source>
        <strain evidence="9 10">IBT 11181</strain>
    </source>
</reference>
<dbReference type="PANTHER" id="PTHR11934:SF0">
    <property type="entry name" value="RIBOSE-5-PHOSPHATE ISOMERASE"/>
    <property type="match status" value="1"/>
</dbReference>
<dbReference type="EMBL" id="LFMY01000011">
    <property type="protein sequence ID" value="OKL57509.1"/>
    <property type="molecule type" value="Genomic_DNA"/>
</dbReference>
<dbReference type="NCBIfam" id="TIGR00021">
    <property type="entry name" value="rpiA"/>
    <property type="match status" value="1"/>
</dbReference>
<dbReference type="Proteomes" id="UP000214365">
    <property type="component" value="Unassembled WGS sequence"/>
</dbReference>
<dbReference type="GO" id="GO:0008615">
    <property type="term" value="P:pyridoxine biosynthetic process"/>
    <property type="evidence" value="ECO:0007669"/>
    <property type="project" value="EnsemblFungi"/>
</dbReference>
<evidence type="ECO:0000256" key="4">
    <source>
        <dbReference type="ARBA" id="ARBA00011959"/>
    </source>
</evidence>
<dbReference type="FunFam" id="3.40.50.1360:FF:000014">
    <property type="entry name" value="Ribose 5-phosphate isomerase"/>
    <property type="match status" value="1"/>
</dbReference>
<dbReference type="SUPFAM" id="SSF75445">
    <property type="entry name" value="D-ribose-5-phosphate isomerase (RpiA), lid domain"/>
    <property type="match status" value="1"/>
</dbReference>
<dbReference type="GeneID" id="31006997"/>
<proteinExistence type="inferred from homology"/>
<dbReference type="PANTHER" id="PTHR11934">
    <property type="entry name" value="RIBOSE-5-PHOSPHATE ISOMERASE"/>
    <property type="match status" value="1"/>
</dbReference>
<dbReference type="SUPFAM" id="SSF100950">
    <property type="entry name" value="NagB/RpiA/CoA transferase-like"/>
    <property type="match status" value="1"/>
</dbReference>
<comment type="pathway">
    <text evidence="2">Carbohydrate degradation; pentose phosphate pathway; D-ribose 5-phosphate from D-ribulose 5-phosphate (non-oxidative stage): step 1/1.</text>
</comment>
<dbReference type="InterPro" id="IPR004788">
    <property type="entry name" value="Ribose5P_isomerase_type_A"/>
</dbReference>
<dbReference type="GO" id="GO:0006014">
    <property type="term" value="P:D-ribose metabolic process"/>
    <property type="evidence" value="ECO:0007669"/>
    <property type="project" value="TreeGrafter"/>
</dbReference>
<evidence type="ECO:0000313" key="9">
    <source>
        <dbReference type="EMBL" id="OKL57509.1"/>
    </source>
</evidence>
<sequence>MDSVEASKQAAAKVAVQNHYPADAKWVGIGSGTTIVYVVDAIKALGVDTSLTRFVPTGYQSKQLITKAGLTAVEFDSIPQGTVLDIAFDGADEVDDDLNCIKGGGACLFQEKLVALQAKAFICVADSRKSQSRLLTNWKYIPIEVAPIAAYRVLNKLIELGSIKPAIRLSSTAKEGPLKTDQGFFIIDAPFKPLLLPSDVKAGKDGSGVAGVWEVETLARKIKAIPGVLEVGIFSGLTAPQAQAVGSIGGQKPVAAYFGMPDGSVSVRKAAV</sequence>
<dbReference type="EC" id="5.3.1.6" evidence="4"/>
<dbReference type="Gene3D" id="3.40.50.1360">
    <property type="match status" value="1"/>
</dbReference>
<evidence type="ECO:0000313" key="10">
    <source>
        <dbReference type="Proteomes" id="UP000214365"/>
    </source>
</evidence>
<dbReference type="UniPathway" id="UPA00115">
    <property type="reaction ID" value="UER00412"/>
</dbReference>
<protein>
    <recommendedName>
        <fullName evidence="5">Ribose-5-phosphate isomerase</fullName>
        <ecNumber evidence="4">5.3.1.6</ecNumber>
    </recommendedName>
    <alternativeName>
        <fullName evidence="8">D-ribose-5-phosphate ketol-isomerase</fullName>
    </alternativeName>
    <alternativeName>
        <fullName evidence="7">Phosphoriboisomerase</fullName>
    </alternativeName>
</protein>
<dbReference type="GO" id="GO:0005737">
    <property type="term" value="C:cytoplasm"/>
    <property type="evidence" value="ECO:0007669"/>
    <property type="project" value="TreeGrafter"/>
</dbReference>
<dbReference type="GO" id="GO:0009052">
    <property type="term" value="P:pentose-phosphate shunt, non-oxidative branch"/>
    <property type="evidence" value="ECO:0007669"/>
    <property type="project" value="InterPro"/>
</dbReference>
<comment type="caution">
    <text evidence="9">The sequence shown here is derived from an EMBL/GenBank/DDBJ whole genome shotgun (WGS) entry which is preliminary data.</text>
</comment>
<evidence type="ECO:0000256" key="8">
    <source>
        <dbReference type="ARBA" id="ARBA00032273"/>
    </source>
</evidence>
<dbReference type="InterPro" id="IPR037171">
    <property type="entry name" value="NagB/RpiA_transferase-like"/>
</dbReference>
<evidence type="ECO:0000256" key="1">
    <source>
        <dbReference type="ARBA" id="ARBA00001713"/>
    </source>
</evidence>
<gene>
    <name evidence="9" type="ORF">UA08_07241</name>
</gene>
<dbReference type="Gene3D" id="3.30.70.260">
    <property type="match status" value="1"/>
</dbReference>
<evidence type="ECO:0000256" key="7">
    <source>
        <dbReference type="ARBA" id="ARBA00029734"/>
    </source>
</evidence>
<dbReference type="RefSeq" id="XP_020117630.1">
    <property type="nucleotide sequence ID" value="XM_020262161.1"/>
</dbReference>
<evidence type="ECO:0000256" key="6">
    <source>
        <dbReference type="ARBA" id="ARBA00023235"/>
    </source>
</evidence>
<comment type="catalytic activity">
    <reaction evidence="1">
        <text>aldehydo-D-ribose 5-phosphate = D-ribulose 5-phosphate</text>
        <dbReference type="Rhea" id="RHEA:14657"/>
        <dbReference type="ChEBI" id="CHEBI:58121"/>
        <dbReference type="ChEBI" id="CHEBI:58273"/>
        <dbReference type="EC" id="5.3.1.6"/>
    </reaction>
</comment>
<dbReference type="STRING" id="1441469.A0A225APH6"/>
<dbReference type="CDD" id="cd01398">
    <property type="entry name" value="RPI_A"/>
    <property type="match status" value="1"/>
</dbReference>
<dbReference type="AlphaFoldDB" id="A0A225APH6"/>
<accession>A0A225APH6</accession>
<evidence type="ECO:0000256" key="2">
    <source>
        <dbReference type="ARBA" id="ARBA00004988"/>
    </source>
</evidence>
<dbReference type="GO" id="GO:0004751">
    <property type="term" value="F:ribose-5-phosphate isomerase activity"/>
    <property type="evidence" value="ECO:0007669"/>
    <property type="project" value="UniProtKB-EC"/>
</dbReference>
<name>A0A225APH6_TALAT</name>
<dbReference type="OrthoDB" id="1555531at2759"/>
<keyword evidence="6" id="KW-0413">Isomerase</keyword>
<keyword evidence="10" id="KW-1185">Reference proteome</keyword>
<evidence type="ECO:0000256" key="3">
    <source>
        <dbReference type="ARBA" id="ARBA00008088"/>
    </source>
</evidence>
<evidence type="ECO:0000256" key="5">
    <source>
        <dbReference type="ARBA" id="ARBA00019150"/>
    </source>
</evidence>
<comment type="similarity">
    <text evidence="3">Belongs to the ribose 5-phosphate isomerase family.</text>
</comment>